<protein>
    <submittedName>
        <fullName evidence="1">Uncharacterized protein</fullName>
    </submittedName>
</protein>
<comment type="caution">
    <text evidence="1">The sequence shown here is derived from an EMBL/GenBank/DDBJ whole genome shotgun (WGS) entry which is preliminary data.</text>
</comment>
<proteinExistence type="predicted"/>
<dbReference type="RefSeq" id="WP_154554200.1">
    <property type="nucleotide sequence ID" value="NZ_VUNA01000007.1"/>
</dbReference>
<dbReference type="EMBL" id="VUNA01000007">
    <property type="protein sequence ID" value="MST70635.1"/>
    <property type="molecule type" value="Genomic_DNA"/>
</dbReference>
<dbReference type="AlphaFoldDB" id="A0A6N7XKQ1"/>
<evidence type="ECO:0000313" key="1">
    <source>
        <dbReference type="EMBL" id="MST70635.1"/>
    </source>
</evidence>
<organism evidence="1 2">
    <name type="scientific">Mogibacterium kristiansenii</name>
    <dbReference type="NCBI Taxonomy" id="2606708"/>
    <lineage>
        <taxon>Bacteria</taxon>
        <taxon>Bacillati</taxon>
        <taxon>Bacillota</taxon>
        <taxon>Clostridia</taxon>
        <taxon>Peptostreptococcales</taxon>
        <taxon>Anaerovoracaceae</taxon>
        <taxon>Mogibacterium</taxon>
    </lineage>
</organism>
<evidence type="ECO:0000313" key="2">
    <source>
        <dbReference type="Proteomes" id="UP000469424"/>
    </source>
</evidence>
<dbReference type="Proteomes" id="UP000469424">
    <property type="component" value="Unassembled WGS sequence"/>
</dbReference>
<accession>A0A6N7XKQ1</accession>
<reference evidence="1 2" key="1">
    <citation type="submission" date="2019-08" db="EMBL/GenBank/DDBJ databases">
        <title>In-depth cultivation of the pig gut microbiome towards novel bacterial diversity and tailored functional studies.</title>
        <authorList>
            <person name="Wylensek D."/>
            <person name="Hitch T.C.A."/>
            <person name="Clavel T."/>
        </authorList>
    </citation>
    <scope>NUCLEOTIDE SEQUENCE [LARGE SCALE GENOMIC DNA]</scope>
    <source>
        <strain evidence="1 2">WCA-MUC-591-APC-4B</strain>
    </source>
</reference>
<gene>
    <name evidence="1" type="ORF">FYJ65_04640</name>
</gene>
<name>A0A6N7XKQ1_9FIRM</name>
<sequence>MKIITGATGQAHVNAADDGALYAALFGTSQFVLPIENQLEAEVIATTRIRIKSGDVMVHGRHARIPHGTYDELTIDNGTSGYKRNDIIVCHYEETDGIESMVLKVLKGTPTTGAPKDPDVVEGNILNGDSVHEFPLYRVRLNGINLDGLDKLFSVWDAGTNHKHTMNQIDGSLPMDRVTGTLPLDRTSGGLTASRINGLIPIAQGGTGAATSTDARKNLFDNKALPVAEGGTGVKSYEEYFYAAYYISDYVLDNQTIAAGESKELTYNFGMAGPSILAGWYLSNATSSGKNVSNVHVYGAYINANGDKFVIKCINTGSSTAKVKATFRAFRVRY</sequence>
<keyword evidence="2" id="KW-1185">Reference proteome</keyword>